<organism evidence="1 2">
    <name type="scientific">Microcystis aeruginosa PCC 7806SL</name>
    <dbReference type="NCBI Taxonomy" id="1903187"/>
    <lineage>
        <taxon>Bacteria</taxon>
        <taxon>Bacillati</taxon>
        <taxon>Cyanobacteriota</taxon>
        <taxon>Cyanophyceae</taxon>
        <taxon>Oscillatoriophycideae</taxon>
        <taxon>Chroococcales</taxon>
        <taxon>Microcystaceae</taxon>
        <taxon>Microcystis</taxon>
    </lineage>
</organism>
<name>A0AB33BGP9_MICA7</name>
<gene>
    <name evidence="1" type="ORF">BH695_1119</name>
</gene>
<dbReference type="SUPFAM" id="SSF51120">
    <property type="entry name" value="beta-Roll"/>
    <property type="match status" value="1"/>
</dbReference>
<dbReference type="InterPro" id="IPR011049">
    <property type="entry name" value="Serralysin-like_metalloprot_C"/>
</dbReference>
<dbReference type="PROSITE" id="PS00330">
    <property type="entry name" value="HEMOLYSIN_CALCIUM"/>
    <property type="match status" value="1"/>
</dbReference>
<evidence type="ECO:0000313" key="1">
    <source>
        <dbReference type="EMBL" id="ARI80400.1"/>
    </source>
</evidence>
<reference evidence="1 2" key="1">
    <citation type="journal article" date="2018" name="Harmful Algae">
        <title>The highly heterogeneous methylated genomes and diverse restriction-modification systems of bloom-forming Microcystis.</title>
        <authorList>
            <person name="Zhao L."/>
            <person name="Song Y."/>
            <person name="Li L."/>
            <person name="Gan N."/>
            <person name="Brand J.J."/>
            <person name="Song L."/>
        </authorList>
    </citation>
    <scope>NUCLEOTIDE SEQUENCE [LARGE SCALE GENOMIC DNA]</scope>
    <source>
        <strain evidence="1 2">PCC 7806SL</strain>
    </source>
</reference>
<dbReference type="Proteomes" id="UP000192439">
    <property type="component" value="Chromosome"/>
</dbReference>
<proteinExistence type="predicted"/>
<dbReference type="AlphaFoldDB" id="A0AB33BGP9"/>
<dbReference type="Gene3D" id="2.150.10.10">
    <property type="entry name" value="Serralysin-like metalloprotease, C-terminal"/>
    <property type="match status" value="1"/>
</dbReference>
<dbReference type="EMBL" id="CP020771">
    <property type="protein sequence ID" value="ARI80400.1"/>
    <property type="molecule type" value="Genomic_DNA"/>
</dbReference>
<dbReference type="InterPro" id="IPR018511">
    <property type="entry name" value="Hemolysin-typ_Ca-bd_CS"/>
</dbReference>
<evidence type="ECO:0000313" key="2">
    <source>
        <dbReference type="Proteomes" id="UP000192439"/>
    </source>
</evidence>
<keyword evidence="2" id="KW-1185">Reference proteome</keyword>
<accession>A0AB33BGP9</accession>
<sequence length="697" mass="71947">MAISQEVYASLNILYASQAPSASDISLWQTNPSLTSLSWEETVLVFANSDAAKETYPLLAAPGAATDATRKQYVLEVFNNAYGLQEADLDPAEIDYWVEWLSLTNSDGSPADSDGNGIPNILDFPIVLNQFQPPAIQQALLNRAEVALDFAQQFFQAGIATFDQALYDASWNVISTVTADPASVTAAELLTAQAVKDTIGGGTGTTFTLLDNGAVLTAAANSKVAPEGKFLSTANDKVSALTFLNGSFIQDPSTSDNDVLTAQIVGFVGPNIENIETIQFSGAAGASVALVGISKAKQVQVVKGDLTIIDANNYAIDLVAGYASNLTLQETVGGKDLTVNLKGTTAGASITADLFDKSKVNLVVKADSVLSNADTTKDTLSLDQTESNFVITGDKNLTIDGNITLVDGTNRLDATDFTGKLTLNLGKNSFIKQIVGGKSDDTFTLTADNNQIDGVALNGNNGNDTLTVKVGASAAALDKVTNVETIIFKEATVADTTITTVDTLVGNGATLTVDASSFTTKSLTFKGAAETNGSFKITGGAKADDLTGGDRADTLTGGGGLDNLTGGLGNDQFVLNQATAGNDVTITDFNIIAGNNDIFALSNAAFAGAPAVGAALTVSAVAGATNSANTILVDTFANLTVDQTATGLVRFGYDTTNNKLFYDADGNFSAGRILIANSANALSLALGLNASNFTIVA</sequence>
<protein>
    <submittedName>
        <fullName evidence="1">Uncharacterized protein</fullName>
    </submittedName>
</protein>
<dbReference type="PRINTS" id="PR00313">
    <property type="entry name" value="CABNDNGRPT"/>
</dbReference>